<dbReference type="Proteomes" id="UP000257706">
    <property type="component" value="Unassembled WGS sequence"/>
</dbReference>
<proteinExistence type="inferred from homology"/>
<evidence type="ECO:0000256" key="1">
    <source>
        <dbReference type="ARBA" id="ARBA00004651"/>
    </source>
</evidence>
<evidence type="ECO:0000256" key="8">
    <source>
        <dbReference type="RuleBase" id="RU003942"/>
    </source>
</evidence>
<gene>
    <name evidence="10" type="ORF">DCK97_09410</name>
</gene>
<organism evidence="10 11">
    <name type="scientific">Tistrella mobilis</name>
    <dbReference type="NCBI Taxonomy" id="171437"/>
    <lineage>
        <taxon>Bacteria</taxon>
        <taxon>Pseudomonadati</taxon>
        <taxon>Pseudomonadota</taxon>
        <taxon>Alphaproteobacteria</taxon>
        <taxon>Geminicoccales</taxon>
        <taxon>Geminicoccaceae</taxon>
        <taxon>Tistrella</taxon>
    </lineage>
</organism>
<keyword evidence="5 9" id="KW-1133">Transmembrane helix</keyword>
<dbReference type="PANTHER" id="PTHR30561">
    <property type="entry name" value="SMR FAMILY PROTON-DEPENDENT DRUG EFFLUX TRANSPORTER SUGE"/>
    <property type="match status" value="1"/>
</dbReference>
<dbReference type="PANTHER" id="PTHR30561:SF1">
    <property type="entry name" value="MULTIDRUG TRANSPORTER EMRE"/>
    <property type="match status" value="1"/>
</dbReference>
<evidence type="ECO:0000256" key="4">
    <source>
        <dbReference type="ARBA" id="ARBA00022692"/>
    </source>
</evidence>
<dbReference type="AlphaFoldDB" id="A0A3B9IJX2"/>
<protein>
    <submittedName>
        <fullName evidence="10">Ligand-binding protein SH3</fullName>
    </submittedName>
</protein>
<dbReference type="Pfam" id="PF00893">
    <property type="entry name" value="Multi_Drug_Res"/>
    <property type="match status" value="1"/>
</dbReference>
<dbReference type="Gene3D" id="1.10.3730.20">
    <property type="match status" value="1"/>
</dbReference>
<comment type="subcellular location">
    <subcellularLocation>
        <location evidence="1 8">Cell membrane</location>
        <topology evidence="1 8">Multi-pass membrane protein</topology>
    </subcellularLocation>
</comment>
<evidence type="ECO:0000256" key="7">
    <source>
        <dbReference type="ARBA" id="ARBA00038032"/>
    </source>
</evidence>
<feature type="transmembrane region" description="Helical" evidence="9">
    <location>
        <begin position="66"/>
        <end position="87"/>
    </location>
</feature>
<comment type="similarity">
    <text evidence="7 8">Belongs to the drug/metabolite transporter (DMT) superfamily. Small multidrug resistance (SMR) (TC 2.A.7.1) family.</text>
</comment>
<accession>A0A3B9IJX2</accession>
<dbReference type="InterPro" id="IPR037185">
    <property type="entry name" value="EmrE-like"/>
</dbReference>
<keyword evidence="3" id="KW-1003">Cell membrane</keyword>
<keyword evidence="4 8" id="KW-0812">Transmembrane</keyword>
<evidence type="ECO:0000256" key="5">
    <source>
        <dbReference type="ARBA" id="ARBA00022989"/>
    </source>
</evidence>
<evidence type="ECO:0000256" key="6">
    <source>
        <dbReference type="ARBA" id="ARBA00023136"/>
    </source>
</evidence>
<sequence length="115" mass="11374">MGGSGMGAGLAWVLLAGAIMAEIVATTSMKMSAGLTRLGPTAVMVVGYLIAFGLLAVALKRIEIGVAYAIWSGVGTAGIATIGVLAFGESMNTIKLVSLGLIVLGVIGLNLSGGH</sequence>
<dbReference type="SUPFAM" id="SSF103481">
    <property type="entry name" value="Multidrug resistance efflux transporter EmrE"/>
    <property type="match status" value="1"/>
</dbReference>
<dbReference type="InterPro" id="IPR045324">
    <property type="entry name" value="Small_multidrug_res"/>
</dbReference>
<reference evidence="10 11" key="1">
    <citation type="journal article" date="2018" name="Nat. Biotechnol.">
        <title>A standardized bacterial taxonomy based on genome phylogeny substantially revises the tree of life.</title>
        <authorList>
            <person name="Parks D.H."/>
            <person name="Chuvochina M."/>
            <person name="Waite D.W."/>
            <person name="Rinke C."/>
            <person name="Skarshewski A."/>
            <person name="Chaumeil P.A."/>
            <person name="Hugenholtz P."/>
        </authorList>
    </citation>
    <scope>NUCLEOTIDE SEQUENCE [LARGE SCALE GENOMIC DNA]</scope>
    <source>
        <strain evidence="10">UBA8739</strain>
    </source>
</reference>
<feature type="transmembrane region" description="Helical" evidence="9">
    <location>
        <begin position="93"/>
        <end position="111"/>
    </location>
</feature>
<evidence type="ECO:0000313" key="11">
    <source>
        <dbReference type="Proteomes" id="UP000257706"/>
    </source>
</evidence>
<name>A0A3B9IJX2_9PROT</name>
<dbReference type="GO" id="GO:0005886">
    <property type="term" value="C:plasma membrane"/>
    <property type="evidence" value="ECO:0007669"/>
    <property type="project" value="UniProtKB-SubCell"/>
</dbReference>
<dbReference type="GO" id="GO:0022857">
    <property type="term" value="F:transmembrane transporter activity"/>
    <property type="evidence" value="ECO:0007669"/>
    <property type="project" value="InterPro"/>
</dbReference>
<dbReference type="InterPro" id="IPR000390">
    <property type="entry name" value="Small_drug/metabolite_transptr"/>
</dbReference>
<dbReference type="GO" id="GO:1990961">
    <property type="term" value="P:xenobiotic detoxification by transmembrane export across the plasma membrane"/>
    <property type="evidence" value="ECO:0007669"/>
    <property type="project" value="UniProtKB-ARBA"/>
</dbReference>
<evidence type="ECO:0000313" key="10">
    <source>
        <dbReference type="EMBL" id="HAE47623.1"/>
    </source>
</evidence>
<feature type="transmembrane region" description="Helical" evidence="9">
    <location>
        <begin position="37"/>
        <end position="59"/>
    </location>
</feature>
<comment type="caution">
    <text evidence="10">The sequence shown here is derived from an EMBL/GenBank/DDBJ whole genome shotgun (WGS) entry which is preliminary data.</text>
</comment>
<evidence type="ECO:0000256" key="3">
    <source>
        <dbReference type="ARBA" id="ARBA00022475"/>
    </source>
</evidence>
<dbReference type="EMBL" id="DMAI01000145">
    <property type="protein sequence ID" value="HAE47623.1"/>
    <property type="molecule type" value="Genomic_DNA"/>
</dbReference>
<evidence type="ECO:0000256" key="9">
    <source>
        <dbReference type="SAM" id="Phobius"/>
    </source>
</evidence>
<dbReference type="FunFam" id="1.10.3730.20:FF:000001">
    <property type="entry name" value="Quaternary ammonium compound resistance transporter SugE"/>
    <property type="match status" value="1"/>
</dbReference>
<keyword evidence="2" id="KW-0813">Transport</keyword>
<evidence type="ECO:0000256" key="2">
    <source>
        <dbReference type="ARBA" id="ARBA00022448"/>
    </source>
</evidence>
<keyword evidence="6 9" id="KW-0472">Membrane</keyword>